<name>A0A7S3PW13_9STRA</name>
<dbReference type="EMBL" id="HBIO01002950">
    <property type="protein sequence ID" value="CAE0457184.1"/>
    <property type="molecule type" value="Transcribed_RNA"/>
</dbReference>
<reference evidence="1" key="1">
    <citation type="submission" date="2021-01" db="EMBL/GenBank/DDBJ databases">
        <authorList>
            <person name="Corre E."/>
            <person name="Pelletier E."/>
            <person name="Niang G."/>
            <person name="Scheremetjew M."/>
            <person name="Finn R."/>
            <person name="Kale V."/>
            <person name="Holt S."/>
            <person name="Cochrane G."/>
            <person name="Meng A."/>
            <person name="Brown T."/>
            <person name="Cohen L."/>
        </authorList>
    </citation>
    <scope>NUCLEOTIDE SEQUENCE</scope>
    <source>
        <strain evidence="1">MM31A-1</strain>
    </source>
</reference>
<dbReference type="InterPro" id="IPR036291">
    <property type="entry name" value="NAD(P)-bd_dom_sf"/>
</dbReference>
<dbReference type="AlphaFoldDB" id="A0A7S3PW13"/>
<gene>
    <name evidence="1" type="ORF">CDEB00056_LOCUS2025</name>
</gene>
<organism evidence="1">
    <name type="scientific">Chaetoceros debilis</name>
    <dbReference type="NCBI Taxonomy" id="122233"/>
    <lineage>
        <taxon>Eukaryota</taxon>
        <taxon>Sar</taxon>
        <taxon>Stramenopiles</taxon>
        <taxon>Ochrophyta</taxon>
        <taxon>Bacillariophyta</taxon>
        <taxon>Coscinodiscophyceae</taxon>
        <taxon>Chaetocerotophycidae</taxon>
        <taxon>Chaetocerotales</taxon>
        <taxon>Chaetocerotaceae</taxon>
        <taxon>Chaetoceros</taxon>
    </lineage>
</organism>
<evidence type="ECO:0000313" key="1">
    <source>
        <dbReference type="EMBL" id="CAE0457184.1"/>
    </source>
</evidence>
<sequence length="200" mass="21510">MRSVALDLAKRAGMASACESTIAVIGGAGYLGSQVVKDLALEFKKVVAVDIRFDKETKMTKNVLKTNDPSALQGIKLFLLFTSCGDDLAPWVSFIESGSYIADDTHPCVGPALQEVLKSKKIYLLKAAACNIKEPLITSLRLPNFQSDSIPGCLLEALVVARCNSKVAEDFGEFCESARLLGFGSQLMEDLDEVLIGSKT</sequence>
<accession>A0A7S3PW13</accession>
<protein>
    <submittedName>
        <fullName evidence="1">Uncharacterized protein</fullName>
    </submittedName>
</protein>
<dbReference type="SUPFAM" id="SSF51735">
    <property type="entry name" value="NAD(P)-binding Rossmann-fold domains"/>
    <property type="match status" value="1"/>
</dbReference>
<proteinExistence type="predicted"/>